<proteinExistence type="predicted"/>
<dbReference type="AlphaFoldDB" id="A0A917BC15"/>
<reference evidence="2" key="2">
    <citation type="submission" date="2020-09" db="EMBL/GenBank/DDBJ databases">
        <authorList>
            <person name="Sun Q."/>
            <person name="Zhou Y."/>
        </authorList>
    </citation>
    <scope>NUCLEOTIDE SEQUENCE</scope>
    <source>
        <strain evidence="2">CGMCC 1.12153</strain>
    </source>
</reference>
<evidence type="ECO:0000313" key="3">
    <source>
        <dbReference type="Proteomes" id="UP000660110"/>
    </source>
</evidence>
<keyword evidence="3" id="KW-1185">Reference proteome</keyword>
<dbReference type="InterPro" id="IPR013120">
    <property type="entry name" value="FAR_NAD-bd"/>
</dbReference>
<evidence type="ECO:0000313" key="2">
    <source>
        <dbReference type="EMBL" id="GGF33291.1"/>
    </source>
</evidence>
<dbReference type="InterPro" id="IPR026055">
    <property type="entry name" value="FAR"/>
</dbReference>
<evidence type="ECO:0000259" key="1">
    <source>
        <dbReference type="Pfam" id="PF07993"/>
    </source>
</evidence>
<dbReference type="InterPro" id="IPR036291">
    <property type="entry name" value="NAD(P)-bd_dom_sf"/>
</dbReference>
<dbReference type="EMBL" id="BMEL01000005">
    <property type="protein sequence ID" value="GGF33291.1"/>
    <property type="molecule type" value="Genomic_DNA"/>
</dbReference>
<dbReference type="Pfam" id="PF07993">
    <property type="entry name" value="NAD_binding_4"/>
    <property type="match status" value="1"/>
</dbReference>
<dbReference type="Proteomes" id="UP000660110">
    <property type="component" value="Unassembled WGS sequence"/>
</dbReference>
<reference evidence="2" key="1">
    <citation type="journal article" date="2014" name="Int. J. Syst. Evol. Microbiol.">
        <title>Complete genome sequence of Corynebacterium casei LMG S-19264T (=DSM 44701T), isolated from a smear-ripened cheese.</title>
        <authorList>
            <consortium name="US DOE Joint Genome Institute (JGI-PGF)"/>
            <person name="Walter F."/>
            <person name="Albersmeier A."/>
            <person name="Kalinowski J."/>
            <person name="Ruckert C."/>
        </authorList>
    </citation>
    <scope>NUCLEOTIDE SEQUENCE</scope>
    <source>
        <strain evidence="2">CGMCC 1.12153</strain>
    </source>
</reference>
<gene>
    <name evidence="2" type="ORF">GCM10010954_35560</name>
</gene>
<organism evidence="2 3">
    <name type="scientific">Halobacillus andaensis</name>
    <dbReference type="NCBI Taxonomy" id="1176239"/>
    <lineage>
        <taxon>Bacteria</taxon>
        <taxon>Bacillati</taxon>
        <taxon>Bacillota</taxon>
        <taxon>Bacilli</taxon>
        <taxon>Bacillales</taxon>
        <taxon>Bacillaceae</taxon>
        <taxon>Halobacillus</taxon>
    </lineage>
</organism>
<dbReference type="Gene3D" id="3.40.50.720">
    <property type="entry name" value="NAD(P)-binding Rossmann-like Domain"/>
    <property type="match status" value="1"/>
</dbReference>
<accession>A0A917BC15</accession>
<sequence length="364" mass="41343">MSIYMFTGFPGYLATHLIQEISNQKHPIERLYLLHHSSVKKTAEADLRRLIEEGKVNAHDIQLIEGDITLPHMGLVSSVSASLLNEVTHFFHLAALYDLAAPLLPSWKINVDGTRNVLDWLQASTTLQHFIYFSSAFVSGKREGNIYEHELTHNAGFKNHYEYTKYEAERLVQQQLSSLPATVIRPGIVVGHSQTGETMKFDGPYFILNLLHQLKHLPLLPSFGNGKAYINIVPQDYVTSAVTSLAHQPQSIGKTYHLTDPNPHTASDIYRLFTKHYLGRAPNFTLPMPIAKTALSFKTTRRLTGIQKQALAYFTCESRYHQDHALADLREAQITCPNLTSYLPKLIDYYRAHRKNEEKHLALL</sequence>
<dbReference type="SUPFAM" id="SSF51735">
    <property type="entry name" value="NAD(P)-binding Rossmann-fold domains"/>
    <property type="match status" value="1"/>
</dbReference>
<comment type="caution">
    <text evidence="2">The sequence shown here is derived from an EMBL/GenBank/DDBJ whole genome shotgun (WGS) entry which is preliminary data.</text>
</comment>
<protein>
    <recommendedName>
        <fullName evidence="1">Thioester reductase (TE) domain-containing protein</fullName>
    </recommendedName>
</protein>
<feature type="domain" description="Thioester reductase (TE)" evidence="1">
    <location>
        <begin position="7"/>
        <end position="241"/>
    </location>
</feature>
<dbReference type="CDD" id="cd05263">
    <property type="entry name" value="MupV_like_SDR_e"/>
    <property type="match status" value="1"/>
</dbReference>
<dbReference type="GO" id="GO:0080019">
    <property type="term" value="F:alcohol-forming very long-chain fatty acyl-CoA reductase activity"/>
    <property type="evidence" value="ECO:0007669"/>
    <property type="project" value="InterPro"/>
</dbReference>
<name>A0A917BC15_HALAA</name>
<dbReference type="RefSeq" id="WP_188378888.1">
    <property type="nucleotide sequence ID" value="NZ_BMEL01000005.1"/>
</dbReference>
<dbReference type="PANTHER" id="PTHR11011">
    <property type="entry name" value="MALE STERILITY PROTEIN 2-RELATED"/>
    <property type="match status" value="1"/>
</dbReference>